<protein>
    <submittedName>
        <fullName evidence="1">Uncharacterized protein</fullName>
    </submittedName>
</protein>
<name>A0A8S1PEQ4_9CILI</name>
<comment type="caution">
    <text evidence="1">The sequence shown here is derived from an EMBL/GenBank/DDBJ whole genome shotgun (WGS) entry which is preliminary data.</text>
</comment>
<organism evidence="1 2">
    <name type="scientific">Paramecium sonneborni</name>
    <dbReference type="NCBI Taxonomy" id="65129"/>
    <lineage>
        <taxon>Eukaryota</taxon>
        <taxon>Sar</taxon>
        <taxon>Alveolata</taxon>
        <taxon>Ciliophora</taxon>
        <taxon>Intramacronucleata</taxon>
        <taxon>Oligohymenophorea</taxon>
        <taxon>Peniculida</taxon>
        <taxon>Parameciidae</taxon>
        <taxon>Paramecium</taxon>
    </lineage>
</organism>
<dbReference type="EMBL" id="CAJJDN010000076">
    <property type="protein sequence ID" value="CAD8101525.1"/>
    <property type="molecule type" value="Genomic_DNA"/>
</dbReference>
<accession>A0A8S1PEQ4</accession>
<keyword evidence="2" id="KW-1185">Reference proteome</keyword>
<gene>
    <name evidence="1" type="ORF">PSON_ATCC_30995.1.T0760040</name>
</gene>
<proteinExistence type="predicted"/>
<evidence type="ECO:0000313" key="1">
    <source>
        <dbReference type="EMBL" id="CAD8101525.1"/>
    </source>
</evidence>
<reference evidence="1" key="1">
    <citation type="submission" date="2021-01" db="EMBL/GenBank/DDBJ databases">
        <authorList>
            <consortium name="Genoscope - CEA"/>
            <person name="William W."/>
        </authorList>
    </citation>
    <scope>NUCLEOTIDE SEQUENCE</scope>
</reference>
<dbReference type="Proteomes" id="UP000692954">
    <property type="component" value="Unassembled WGS sequence"/>
</dbReference>
<sequence length="430" mass="52447">MKKKYEEELNQNQFSRNEEFFKQYQITQDGLINLLYYLDHIYLDFSVVNAKNETIYQTVVGLLKNINIIVEQIQYTIWLALIRLLFLGLRSFRRLKEEQNYNSILNQRLNHLKKTIWLTQFNLNLNIFNLTRQNFHQILKINFKNNLMTNFTNLSLKLLLKLIKNVYYKIQFQNKDIIEFYCQCNNIADFGQPQLNLIKQFQTLRMNKLLILTLIQKVKIYQYQEYLQVLQQQYLSLYISIIYIKISNKNKNLNLVKQPESTKYFRQKLIYTNQTNPLNFFEYFVIRTKTFNLAIEFQKFTLNLIYFYLSYFRMLFFRELDIFNQFIQWQIVSYYDFKNSFQYNRINLQIQKNCSYHQPVASYHFFAGAQFYFFFLIQMQSELLKFSLSLTEILQFHQLLIKPLKIYGRLIKYRFIAGSIKGMNLNPIHH</sequence>
<dbReference type="AlphaFoldDB" id="A0A8S1PEQ4"/>
<evidence type="ECO:0000313" key="2">
    <source>
        <dbReference type="Proteomes" id="UP000692954"/>
    </source>
</evidence>